<dbReference type="Proteomes" id="UP001610446">
    <property type="component" value="Unassembled WGS sequence"/>
</dbReference>
<evidence type="ECO:0000313" key="2">
    <source>
        <dbReference type="EMBL" id="KAL2843909.1"/>
    </source>
</evidence>
<evidence type="ECO:0000259" key="1">
    <source>
        <dbReference type="Pfam" id="PF12937"/>
    </source>
</evidence>
<dbReference type="EMBL" id="JBFXLU010000085">
    <property type="protein sequence ID" value="KAL2843909.1"/>
    <property type="molecule type" value="Genomic_DNA"/>
</dbReference>
<accession>A0ABR4JV24</accession>
<proteinExistence type="predicted"/>
<reference evidence="2 3" key="1">
    <citation type="submission" date="2024-07" db="EMBL/GenBank/DDBJ databases">
        <title>Section-level genome sequencing and comparative genomics of Aspergillus sections Usti and Cavernicolus.</title>
        <authorList>
            <consortium name="Lawrence Berkeley National Laboratory"/>
            <person name="Nybo J.L."/>
            <person name="Vesth T.C."/>
            <person name="Theobald S."/>
            <person name="Frisvad J.C."/>
            <person name="Larsen T.O."/>
            <person name="Kjaerboelling I."/>
            <person name="Rothschild-Mancinelli K."/>
            <person name="Lyhne E.K."/>
            <person name="Kogle M.E."/>
            <person name="Barry K."/>
            <person name="Clum A."/>
            <person name="Na H."/>
            <person name="Ledsgaard L."/>
            <person name="Lin J."/>
            <person name="Lipzen A."/>
            <person name="Kuo A."/>
            <person name="Riley R."/>
            <person name="Mondo S."/>
            <person name="Labutti K."/>
            <person name="Haridas S."/>
            <person name="Pangalinan J."/>
            <person name="Salamov A.A."/>
            <person name="Simmons B.A."/>
            <person name="Magnuson J.K."/>
            <person name="Chen J."/>
            <person name="Drula E."/>
            <person name="Henrissat B."/>
            <person name="Wiebenga A."/>
            <person name="Lubbers R.J."/>
            <person name="Gomes A.C."/>
            <person name="Makela M.R."/>
            <person name="Stajich J."/>
            <person name="Grigoriev I.V."/>
            <person name="Mortensen U.H."/>
            <person name="De Vries R.P."/>
            <person name="Baker S.E."/>
            <person name="Andersen M.R."/>
        </authorList>
    </citation>
    <scope>NUCLEOTIDE SEQUENCE [LARGE SCALE GENOMIC DNA]</scope>
    <source>
        <strain evidence="2 3">CBS 123904</strain>
    </source>
</reference>
<dbReference type="InterPro" id="IPR001810">
    <property type="entry name" value="F-box_dom"/>
</dbReference>
<dbReference type="SUPFAM" id="SSF81383">
    <property type="entry name" value="F-box domain"/>
    <property type="match status" value="1"/>
</dbReference>
<dbReference type="InterPro" id="IPR036047">
    <property type="entry name" value="F-box-like_dom_sf"/>
</dbReference>
<evidence type="ECO:0000313" key="3">
    <source>
        <dbReference type="Proteomes" id="UP001610446"/>
    </source>
</evidence>
<comment type="caution">
    <text evidence="2">The sequence shown here is derived from an EMBL/GenBank/DDBJ whole genome shotgun (WGS) entry which is preliminary data.</text>
</comment>
<sequence>MKISSIGKAKNKVLSLRELLECILANLPERDLLLAQRVSQQWRDIIINSPLLQKQLFFQPTSIRPFFEEDQRVNLNPLIKILSPSFAKMETLPRCPNGHFRGHGDEHGEREMRSQTWFQSEERKKAFLRPEASWRRMFPSDPPPRLRRMTAHLLGCGCGSRETLRGRLGKDYWHLNSDPGARMGLIWDVIVFLLDDLPAGEFFLSWERKIKTGEDGRKRWTLEIDIETEHSWLCWAAEEAYKPSGLRVMEYDDLIEYKEYVGCKGNLRKSEAVPLSVQRRDIKAYHQPSAYW</sequence>
<dbReference type="Pfam" id="PF12937">
    <property type="entry name" value="F-box-like"/>
    <property type="match status" value="1"/>
</dbReference>
<name>A0ABR4JV24_9EURO</name>
<gene>
    <name evidence="2" type="ORF">BJY01DRAFT_264108</name>
</gene>
<organism evidence="2 3">
    <name type="scientific">Aspergillus pseudoustus</name>
    <dbReference type="NCBI Taxonomy" id="1810923"/>
    <lineage>
        <taxon>Eukaryota</taxon>
        <taxon>Fungi</taxon>
        <taxon>Dikarya</taxon>
        <taxon>Ascomycota</taxon>
        <taxon>Pezizomycotina</taxon>
        <taxon>Eurotiomycetes</taxon>
        <taxon>Eurotiomycetidae</taxon>
        <taxon>Eurotiales</taxon>
        <taxon>Aspergillaceae</taxon>
        <taxon>Aspergillus</taxon>
        <taxon>Aspergillus subgen. Nidulantes</taxon>
    </lineage>
</organism>
<dbReference type="CDD" id="cd09917">
    <property type="entry name" value="F-box_SF"/>
    <property type="match status" value="1"/>
</dbReference>
<feature type="domain" description="F-box" evidence="1">
    <location>
        <begin position="18"/>
        <end position="58"/>
    </location>
</feature>
<dbReference type="Gene3D" id="1.20.1280.50">
    <property type="match status" value="1"/>
</dbReference>
<protein>
    <recommendedName>
        <fullName evidence="1">F-box domain-containing protein</fullName>
    </recommendedName>
</protein>
<keyword evidence="3" id="KW-1185">Reference proteome</keyword>